<reference evidence="3 4" key="1">
    <citation type="submission" date="2021-03" db="EMBL/GenBank/DDBJ databases">
        <title>Genomic Encyclopedia of Type Strains, Phase IV (KMG-IV): sequencing the most valuable type-strain genomes for metagenomic binning, comparative biology and taxonomic classification.</title>
        <authorList>
            <person name="Goeker M."/>
        </authorList>
    </citation>
    <scope>NUCLEOTIDE SEQUENCE [LARGE SCALE GENOMIC DNA]</scope>
    <source>
        <strain evidence="3 4">DSM 1289</strain>
    </source>
</reference>
<keyword evidence="1" id="KW-0233">DNA recombination</keyword>
<gene>
    <name evidence="3" type="ORF">J2Z43_001441</name>
</gene>
<name>A0ABS4EAS7_9FIRM</name>
<dbReference type="InterPro" id="IPR013762">
    <property type="entry name" value="Integrase-like_cat_sf"/>
</dbReference>
<dbReference type="Proteomes" id="UP000767291">
    <property type="component" value="Unassembled WGS sequence"/>
</dbReference>
<sequence>MGSEYKDKDYVICNDFGEPMNNNRPAKILHSSLDKLNIPRMKFHALRHTYATRLFEAGVPPKTVQTLMGNYDISITMDIYTHVMKDSKLEAVDKINDIFA</sequence>
<dbReference type="InterPro" id="IPR011010">
    <property type="entry name" value="DNA_brk_join_enz"/>
</dbReference>
<dbReference type="InterPro" id="IPR002104">
    <property type="entry name" value="Integrase_catalytic"/>
</dbReference>
<feature type="domain" description="Tyr recombinase" evidence="2">
    <location>
        <begin position="1"/>
        <end position="93"/>
    </location>
</feature>
<evidence type="ECO:0000313" key="4">
    <source>
        <dbReference type="Proteomes" id="UP000767291"/>
    </source>
</evidence>
<keyword evidence="4" id="KW-1185">Reference proteome</keyword>
<dbReference type="Gene3D" id="1.10.443.10">
    <property type="entry name" value="Intergrase catalytic core"/>
    <property type="match status" value="1"/>
</dbReference>
<evidence type="ECO:0000259" key="2">
    <source>
        <dbReference type="PROSITE" id="PS51898"/>
    </source>
</evidence>
<dbReference type="SUPFAM" id="SSF56349">
    <property type="entry name" value="DNA breaking-rejoining enzymes"/>
    <property type="match status" value="1"/>
</dbReference>
<protein>
    <submittedName>
        <fullName evidence="3">Site-specific recombinase XerD</fullName>
    </submittedName>
</protein>
<accession>A0ABS4EAS7</accession>
<organism evidence="3 4">
    <name type="scientific">Metaclostridioides mangenotii</name>
    <dbReference type="NCBI Taxonomy" id="1540"/>
    <lineage>
        <taxon>Bacteria</taxon>
        <taxon>Bacillati</taxon>
        <taxon>Bacillota</taxon>
        <taxon>Clostridia</taxon>
        <taxon>Peptostreptococcales</taxon>
        <taxon>Peptostreptococcaceae</taxon>
        <taxon>Metaclostridioides</taxon>
    </lineage>
</organism>
<dbReference type="Pfam" id="PF00589">
    <property type="entry name" value="Phage_integrase"/>
    <property type="match status" value="1"/>
</dbReference>
<dbReference type="EMBL" id="JAGGJX010000002">
    <property type="protein sequence ID" value="MBP1855048.1"/>
    <property type="molecule type" value="Genomic_DNA"/>
</dbReference>
<comment type="caution">
    <text evidence="3">The sequence shown here is derived from an EMBL/GenBank/DDBJ whole genome shotgun (WGS) entry which is preliminary data.</text>
</comment>
<proteinExistence type="predicted"/>
<evidence type="ECO:0000313" key="3">
    <source>
        <dbReference type="EMBL" id="MBP1855048.1"/>
    </source>
</evidence>
<evidence type="ECO:0000256" key="1">
    <source>
        <dbReference type="ARBA" id="ARBA00023172"/>
    </source>
</evidence>
<dbReference type="PROSITE" id="PS51898">
    <property type="entry name" value="TYR_RECOMBINASE"/>
    <property type="match status" value="1"/>
</dbReference>